<dbReference type="CTD" id="20244683"/>
<accession>V4B1N1</accession>
<gene>
    <name evidence="2" type="ORF">LOTGIDRAFT_186054</name>
</gene>
<feature type="non-terminal residue" evidence="2">
    <location>
        <position position="1"/>
    </location>
</feature>
<evidence type="ECO:0000313" key="2">
    <source>
        <dbReference type="EMBL" id="ESP01231.1"/>
    </source>
</evidence>
<sequence>SLFTFSCSKDFTQYLQFLGLYHYVLSSYYLHSISSTSLCIVIIVWCHPLIDLCLYFDRNLYLYISVYGTTQHGSSASGF</sequence>
<name>V4B1N1_LOTGI</name>
<dbReference type="AlphaFoldDB" id="V4B1N1"/>
<keyword evidence="1" id="KW-0472">Membrane</keyword>
<dbReference type="EMBL" id="KB200521">
    <property type="protein sequence ID" value="ESP01231.1"/>
    <property type="molecule type" value="Genomic_DNA"/>
</dbReference>
<evidence type="ECO:0000256" key="1">
    <source>
        <dbReference type="SAM" id="Phobius"/>
    </source>
</evidence>
<feature type="transmembrane region" description="Helical" evidence="1">
    <location>
        <begin position="28"/>
        <end position="50"/>
    </location>
</feature>
<proteinExistence type="predicted"/>
<organism evidence="2 3">
    <name type="scientific">Lottia gigantea</name>
    <name type="common">Giant owl limpet</name>
    <dbReference type="NCBI Taxonomy" id="225164"/>
    <lineage>
        <taxon>Eukaryota</taxon>
        <taxon>Metazoa</taxon>
        <taxon>Spiralia</taxon>
        <taxon>Lophotrochozoa</taxon>
        <taxon>Mollusca</taxon>
        <taxon>Gastropoda</taxon>
        <taxon>Patellogastropoda</taxon>
        <taxon>Lottioidea</taxon>
        <taxon>Lottiidae</taxon>
        <taxon>Lottia</taxon>
    </lineage>
</organism>
<keyword evidence="1" id="KW-0812">Transmembrane</keyword>
<dbReference type="RefSeq" id="XP_009047865.1">
    <property type="nucleotide sequence ID" value="XM_009049617.1"/>
</dbReference>
<dbReference type="GeneID" id="20244683"/>
<protein>
    <submittedName>
        <fullName evidence="2">Uncharacterized protein</fullName>
    </submittedName>
</protein>
<keyword evidence="3" id="KW-1185">Reference proteome</keyword>
<dbReference type="KEGG" id="lgi:LOTGIDRAFT_186054"/>
<dbReference type="HOGENOM" id="CLU_2612855_0_0_1"/>
<evidence type="ECO:0000313" key="3">
    <source>
        <dbReference type="Proteomes" id="UP000030746"/>
    </source>
</evidence>
<keyword evidence="1" id="KW-1133">Transmembrane helix</keyword>
<dbReference type="Proteomes" id="UP000030746">
    <property type="component" value="Unassembled WGS sequence"/>
</dbReference>
<reference evidence="2 3" key="1">
    <citation type="journal article" date="2013" name="Nature">
        <title>Insights into bilaterian evolution from three spiralian genomes.</title>
        <authorList>
            <person name="Simakov O."/>
            <person name="Marletaz F."/>
            <person name="Cho S.J."/>
            <person name="Edsinger-Gonzales E."/>
            <person name="Havlak P."/>
            <person name="Hellsten U."/>
            <person name="Kuo D.H."/>
            <person name="Larsson T."/>
            <person name="Lv J."/>
            <person name="Arendt D."/>
            <person name="Savage R."/>
            <person name="Osoegawa K."/>
            <person name="de Jong P."/>
            <person name="Grimwood J."/>
            <person name="Chapman J.A."/>
            <person name="Shapiro H."/>
            <person name="Aerts A."/>
            <person name="Otillar R.P."/>
            <person name="Terry A.Y."/>
            <person name="Boore J.L."/>
            <person name="Grigoriev I.V."/>
            <person name="Lindberg D.R."/>
            <person name="Seaver E.C."/>
            <person name="Weisblat D.A."/>
            <person name="Putnam N.H."/>
            <person name="Rokhsar D.S."/>
        </authorList>
    </citation>
    <scope>NUCLEOTIDE SEQUENCE [LARGE SCALE GENOMIC DNA]</scope>
</reference>